<dbReference type="GO" id="GO:0102971">
    <property type="term" value="F:phosphinothricin N-acetyltransferase activity"/>
    <property type="evidence" value="ECO:0007669"/>
    <property type="project" value="UniProtKB-EC"/>
</dbReference>
<feature type="domain" description="N-acetyltransferase" evidence="3">
    <location>
        <begin position="1"/>
        <end position="161"/>
    </location>
</feature>
<protein>
    <submittedName>
        <fullName evidence="4">Phosphinothricin acetyltransferase YwnH</fullName>
        <ecNumber evidence="4">2.3.1.183</ecNumber>
    </submittedName>
</protein>
<dbReference type="PROSITE" id="PS51186">
    <property type="entry name" value="GNAT"/>
    <property type="match status" value="1"/>
</dbReference>
<sequence length="168" mass="18507">MLIRPATDADVSALNALVTAVSRERAYLGSTEGFTLEQTQGYIAHLRQSNGIALVAIDGDRLLGWIDIARGPFEGLTHYGRLGMGVAPDSRGQGLGRLLLERALDEGFGMGLDRIELEVFASNVRAVELYRRTGFVEEGNRRSARKLDGVYDDILMFGLLRHEWRTAG</sequence>
<dbReference type="Proteomes" id="UP000076079">
    <property type="component" value="Chromosome"/>
</dbReference>
<dbReference type="EC" id="2.3.1.183" evidence="4"/>
<keyword evidence="5" id="KW-1185">Reference proteome</keyword>
<evidence type="ECO:0000256" key="2">
    <source>
        <dbReference type="ARBA" id="ARBA00023315"/>
    </source>
</evidence>
<evidence type="ECO:0000313" key="4">
    <source>
        <dbReference type="EMBL" id="AMY08093.1"/>
    </source>
</evidence>
<dbReference type="SUPFAM" id="SSF55729">
    <property type="entry name" value="Acyl-CoA N-acyltransferases (Nat)"/>
    <property type="match status" value="1"/>
</dbReference>
<dbReference type="InterPro" id="IPR000182">
    <property type="entry name" value="GNAT_dom"/>
</dbReference>
<dbReference type="CDD" id="cd04301">
    <property type="entry name" value="NAT_SF"/>
    <property type="match status" value="1"/>
</dbReference>
<dbReference type="InterPro" id="IPR050832">
    <property type="entry name" value="Bact_Acetyltransf"/>
</dbReference>
<dbReference type="KEGG" id="abac:LuPra_01281"/>
<dbReference type="RefSeq" id="WP_110169958.1">
    <property type="nucleotide sequence ID" value="NZ_CP015136.1"/>
</dbReference>
<dbReference type="Pfam" id="PF00583">
    <property type="entry name" value="Acetyltransf_1"/>
    <property type="match status" value="1"/>
</dbReference>
<evidence type="ECO:0000256" key="1">
    <source>
        <dbReference type="ARBA" id="ARBA00022679"/>
    </source>
</evidence>
<proteinExistence type="predicted"/>
<dbReference type="EMBL" id="CP015136">
    <property type="protein sequence ID" value="AMY08093.1"/>
    <property type="molecule type" value="Genomic_DNA"/>
</dbReference>
<dbReference type="STRING" id="1855912.LuPra_01281"/>
<evidence type="ECO:0000259" key="3">
    <source>
        <dbReference type="PROSITE" id="PS51186"/>
    </source>
</evidence>
<reference evidence="4 5" key="1">
    <citation type="journal article" date="2016" name="Genome Announc.">
        <title>First Complete Genome Sequence of a Subdivision 6 Acidobacterium Strain.</title>
        <authorList>
            <person name="Huang S."/>
            <person name="Vieira S."/>
            <person name="Bunk B."/>
            <person name="Riedel T."/>
            <person name="Sproer C."/>
            <person name="Overmann J."/>
        </authorList>
    </citation>
    <scope>NUCLEOTIDE SEQUENCE [LARGE SCALE GENOMIC DNA]</scope>
    <source>
        <strain evidence="5">DSM 100886 HEG_-6_39</strain>
    </source>
</reference>
<dbReference type="OrthoDB" id="948250at2"/>
<accession>A0A143PIK9</accession>
<dbReference type="PANTHER" id="PTHR43877:SF2">
    <property type="entry name" value="AMINOALKYLPHOSPHONATE N-ACETYLTRANSFERASE-RELATED"/>
    <property type="match status" value="1"/>
</dbReference>
<keyword evidence="1 4" id="KW-0808">Transferase</keyword>
<dbReference type="AlphaFoldDB" id="A0A143PIK9"/>
<reference evidence="5" key="2">
    <citation type="submission" date="2016-04" db="EMBL/GenBank/DDBJ databases">
        <title>First Complete Genome Sequence of a Subdivision 6 Acidobacterium.</title>
        <authorList>
            <person name="Huang S."/>
            <person name="Vieira S."/>
            <person name="Bunk B."/>
            <person name="Riedel T."/>
            <person name="Sproeer C."/>
            <person name="Overmann J."/>
        </authorList>
    </citation>
    <scope>NUCLEOTIDE SEQUENCE [LARGE SCALE GENOMIC DNA]</scope>
    <source>
        <strain evidence="5">DSM 100886 HEG_-6_39</strain>
    </source>
</reference>
<gene>
    <name evidence="4" type="primary">ywnH</name>
    <name evidence="4" type="ORF">LuPra_01281</name>
</gene>
<dbReference type="Gene3D" id="3.40.630.30">
    <property type="match status" value="1"/>
</dbReference>
<dbReference type="InterPro" id="IPR016181">
    <property type="entry name" value="Acyl_CoA_acyltransferase"/>
</dbReference>
<dbReference type="PANTHER" id="PTHR43877">
    <property type="entry name" value="AMINOALKYLPHOSPHONATE N-ACETYLTRANSFERASE-RELATED-RELATED"/>
    <property type="match status" value="1"/>
</dbReference>
<keyword evidence="2 4" id="KW-0012">Acyltransferase</keyword>
<evidence type="ECO:0000313" key="5">
    <source>
        <dbReference type="Proteomes" id="UP000076079"/>
    </source>
</evidence>
<name>A0A143PIK9_LUTPR</name>
<organism evidence="4 5">
    <name type="scientific">Luteitalea pratensis</name>
    <dbReference type="NCBI Taxonomy" id="1855912"/>
    <lineage>
        <taxon>Bacteria</taxon>
        <taxon>Pseudomonadati</taxon>
        <taxon>Acidobacteriota</taxon>
        <taxon>Vicinamibacteria</taxon>
        <taxon>Vicinamibacterales</taxon>
        <taxon>Vicinamibacteraceae</taxon>
        <taxon>Luteitalea</taxon>
    </lineage>
</organism>